<dbReference type="PANTHER" id="PTHR42982">
    <property type="entry name" value="SEC-INDEPENDENT PROTEIN TRANSLOCASE PROTEIN TATA"/>
    <property type="match status" value="1"/>
</dbReference>
<keyword evidence="6" id="KW-1133">Transmembrane helix</keyword>
<evidence type="ECO:0000256" key="7">
    <source>
        <dbReference type="ARBA" id="ARBA00023010"/>
    </source>
</evidence>
<evidence type="ECO:0000256" key="9">
    <source>
        <dbReference type="SAM" id="MobiDB-lite"/>
    </source>
</evidence>
<keyword evidence="4" id="KW-0812">Transmembrane</keyword>
<keyword evidence="5" id="KW-0653">Protein transport</keyword>
<keyword evidence="2" id="KW-0813">Transport</keyword>
<reference evidence="10" key="1">
    <citation type="submission" date="2016-10" db="EMBL/GenBank/DDBJ databases">
        <authorList>
            <person name="de Groot N.N."/>
        </authorList>
    </citation>
    <scope>NUCLEOTIDE SEQUENCE</scope>
</reference>
<proteinExistence type="inferred from homology"/>
<feature type="compositionally biased region" description="Basic and acidic residues" evidence="9">
    <location>
        <begin position="52"/>
        <end position="74"/>
    </location>
</feature>
<evidence type="ECO:0000256" key="1">
    <source>
        <dbReference type="ARBA" id="ARBA00004162"/>
    </source>
</evidence>
<dbReference type="GO" id="GO:0005886">
    <property type="term" value="C:plasma membrane"/>
    <property type="evidence" value="ECO:0007669"/>
    <property type="project" value="UniProtKB-SubCell"/>
</dbReference>
<evidence type="ECO:0000313" key="10">
    <source>
        <dbReference type="EMBL" id="SFV90971.1"/>
    </source>
</evidence>
<evidence type="ECO:0000256" key="8">
    <source>
        <dbReference type="ARBA" id="ARBA00023136"/>
    </source>
</evidence>
<accession>A0A1W1EAT7</accession>
<keyword evidence="8" id="KW-0472">Membrane</keyword>
<dbReference type="PANTHER" id="PTHR42982:SF1">
    <property type="entry name" value="SEC-INDEPENDENT PROTEIN TRANSLOCASE PROTEIN TATA"/>
    <property type="match status" value="1"/>
</dbReference>
<evidence type="ECO:0000256" key="3">
    <source>
        <dbReference type="ARBA" id="ARBA00022475"/>
    </source>
</evidence>
<evidence type="ECO:0000256" key="5">
    <source>
        <dbReference type="ARBA" id="ARBA00022927"/>
    </source>
</evidence>
<dbReference type="EMBL" id="FPIB01000026">
    <property type="protein sequence ID" value="SFV90971.1"/>
    <property type="molecule type" value="Genomic_DNA"/>
</dbReference>
<keyword evidence="7" id="KW-0811">Translocation</keyword>
<feature type="region of interest" description="Disordered" evidence="9">
    <location>
        <begin position="42"/>
        <end position="74"/>
    </location>
</feature>
<dbReference type="Pfam" id="PF02416">
    <property type="entry name" value="TatA_B_E"/>
    <property type="match status" value="1"/>
</dbReference>
<dbReference type="NCBIfam" id="TIGR01411">
    <property type="entry name" value="tatAE"/>
    <property type="match status" value="1"/>
</dbReference>
<comment type="subcellular location">
    <subcellularLocation>
        <location evidence="1">Cell membrane</location>
        <topology evidence="1">Single-pass membrane protein</topology>
    </subcellularLocation>
</comment>
<dbReference type="AlphaFoldDB" id="A0A1W1EAT7"/>
<dbReference type="HAMAP" id="MF_00236">
    <property type="entry name" value="TatA_E"/>
    <property type="match status" value="1"/>
</dbReference>
<evidence type="ECO:0000256" key="6">
    <source>
        <dbReference type="ARBA" id="ARBA00022989"/>
    </source>
</evidence>
<name>A0A1W1EAT7_9ZZZZ</name>
<dbReference type="InterPro" id="IPR006312">
    <property type="entry name" value="TatA/E"/>
</dbReference>
<organism evidence="10">
    <name type="scientific">hydrothermal vent metagenome</name>
    <dbReference type="NCBI Taxonomy" id="652676"/>
    <lineage>
        <taxon>unclassified sequences</taxon>
        <taxon>metagenomes</taxon>
        <taxon>ecological metagenomes</taxon>
    </lineage>
</organism>
<dbReference type="Gene3D" id="1.20.5.3310">
    <property type="match status" value="1"/>
</dbReference>
<dbReference type="InterPro" id="IPR003369">
    <property type="entry name" value="TatA/B/E"/>
</dbReference>
<sequence length="74" mass="8071">MGMPSMPELLIVLAIIVLLFGAKKIPELAKGMGKGIKEFKGAMKEGEEDEVKEIAQKEEPALKTKAEEKKSENA</sequence>
<evidence type="ECO:0000256" key="4">
    <source>
        <dbReference type="ARBA" id="ARBA00022692"/>
    </source>
</evidence>
<dbReference type="GO" id="GO:0043953">
    <property type="term" value="P:protein transport by the Tat complex"/>
    <property type="evidence" value="ECO:0007669"/>
    <property type="project" value="InterPro"/>
</dbReference>
<keyword evidence="3" id="KW-1003">Cell membrane</keyword>
<protein>
    <submittedName>
        <fullName evidence="10">Twin-arginine translocation protein TatA</fullName>
    </submittedName>
</protein>
<gene>
    <name evidence="10" type="ORF">MNB_SV-4-525</name>
</gene>
<evidence type="ECO:0000256" key="2">
    <source>
        <dbReference type="ARBA" id="ARBA00022448"/>
    </source>
</evidence>